<gene>
    <name evidence="2" type="ORF">TWF506_009421</name>
</gene>
<feature type="coiled-coil region" evidence="1">
    <location>
        <begin position="38"/>
        <end position="100"/>
    </location>
</feature>
<keyword evidence="1" id="KW-0175">Coiled coil</keyword>
<reference evidence="2 3" key="1">
    <citation type="submission" date="2019-10" db="EMBL/GenBank/DDBJ databases">
        <authorList>
            <person name="Palmer J.M."/>
        </authorList>
    </citation>
    <scope>NUCLEOTIDE SEQUENCE [LARGE SCALE GENOMIC DNA]</scope>
    <source>
        <strain evidence="2 3">TWF506</strain>
    </source>
</reference>
<dbReference type="EMBL" id="JAVHJM010000006">
    <property type="protein sequence ID" value="KAK6513262.1"/>
    <property type="molecule type" value="Genomic_DNA"/>
</dbReference>
<evidence type="ECO:0000256" key="1">
    <source>
        <dbReference type="SAM" id="Coils"/>
    </source>
</evidence>
<evidence type="ECO:0000313" key="2">
    <source>
        <dbReference type="EMBL" id="KAK6513262.1"/>
    </source>
</evidence>
<accession>A0AAN8NCG2</accession>
<dbReference type="Proteomes" id="UP001307849">
    <property type="component" value="Unassembled WGS sequence"/>
</dbReference>
<proteinExistence type="predicted"/>
<dbReference type="AlphaFoldDB" id="A0AAN8NCG2"/>
<keyword evidence="3" id="KW-1185">Reference proteome</keyword>
<sequence length="139" mass="16217">MCLVNYMRASRTLGQPRPLVHGALPKPNFLPSIIRSELQHLQEERKQKDKMIKNWAIRESKARAEVRSLEQRCKDLSRENQELKCQKNDERKDYAALLKLATLEFRKMANELEYYKNLCAKFEKLVQRLGSAVGNVGVE</sequence>
<evidence type="ECO:0000313" key="3">
    <source>
        <dbReference type="Proteomes" id="UP001307849"/>
    </source>
</evidence>
<protein>
    <submittedName>
        <fullName evidence="2">Uncharacterized protein</fullName>
    </submittedName>
</protein>
<comment type="caution">
    <text evidence="2">The sequence shown here is derived from an EMBL/GenBank/DDBJ whole genome shotgun (WGS) entry which is preliminary data.</text>
</comment>
<organism evidence="2 3">
    <name type="scientific">Arthrobotrys conoides</name>
    <dbReference type="NCBI Taxonomy" id="74498"/>
    <lineage>
        <taxon>Eukaryota</taxon>
        <taxon>Fungi</taxon>
        <taxon>Dikarya</taxon>
        <taxon>Ascomycota</taxon>
        <taxon>Pezizomycotina</taxon>
        <taxon>Orbiliomycetes</taxon>
        <taxon>Orbiliales</taxon>
        <taxon>Orbiliaceae</taxon>
        <taxon>Arthrobotrys</taxon>
    </lineage>
</organism>
<name>A0AAN8NCG2_9PEZI</name>